<dbReference type="Proteomes" id="UP001528823">
    <property type="component" value="Unassembled WGS sequence"/>
</dbReference>
<evidence type="ECO:0000313" key="1">
    <source>
        <dbReference type="EMBL" id="MDE1463953.1"/>
    </source>
</evidence>
<dbReference type="EMBL" id="JAPMOU010000026">
    <property type="protein sequence ID" value="MDE1463953.1"/>
    <property type="molecule type" value="Genomic_DNA"/>
</dbReference>
<comment type="caution">
    <text evidence="1">The sequence shown here is derived from an EMBL/GenBank/DDBJ whole genome shotgun (WGS) entry which is preliminary data.</text>
</comment>
<reference evidence="1 2" key="1">
    <citation type="submission" date="2022-11" db="EMBL/GenBank/DDBJ databases">
        <title>Spartinivicinus poritis sp. nov., isolated from scleractinian coral Porites lutea.</title>
        <authorList>
            <person name="Zhang G."/>
            <person name="Cai L."/>
            <person name="Wei Q."/>
        </authorList>
    </citation>
    <scope>NUCLEOTIDE SEQUENCE [LARGE SCALE GENOMIC DNA]</scope>
    <source>
        <strain evidence="1 2">A2-2</strain>
    </source>
</reference>
<dbReference type="SUPFAM" id="SSF63829">
    <property type="entry name" value="Calcium-dependent phosphotriesterase"/>
    <property type="match status" value="1"/>
</dbReference>
<accession>A0ABT5UC51</accession>
<sequence length="364" mass="41921">MEIFIRPIRKRMMVHHSTEEYCLCSQDHFIYKYYYATQEFEGLCRIPPRDQSIKGRLKDKLARSWIMQQLSSSIGIGHITELPDGTLLILYDRVYLYRPGEGKRYAIPTDELMQKNIYPPLRNGVAVHALSGHAYFGEYKNSAPSEIKIFKVDGATGQLSVRYTFPTNQVKHVHSIVYDHFRNRLWVTTGDSDEQCGIFYSDDEFRSLKKLGGGDQSWRAVNLFPLERTIYWGMDAGRDAPAEAINKLYRYDVTSKDKQEIAVIGNPAYHGTLTTTQQMFLGVNYEPGRKQNTQEEASLWFSEDGEEWSSIVNFPYHYSGRKSGSSYGYLYLPTGISPENRIVLTASNTKKYDFTLLQIDIIQV</sequence>
<gene>
    <name evidence="1" type="ORF">ORQ98_18525</name>
</gene>
<evidence type="ECO:0000313" key="2">
    <source>
        <dbReference type="Proteomes" id="UP001528823"/>
    </source>
</evidence>
<proteinExistence type="predicted"/>
<dbReference type="RefSeq" id="WP_274690284.1">
    <property type="nucleotide sequence ID" value="NZ_JAPMOU010000026.1"/>
</dbReference>
<organism evidence="1 2">
    <name type="scientific">Spartinivicinus poritis</name>
    <dbReference type="NCBI Taxonomy" id="2994640"/>
    <lineage>
        <taxon>Bacteria</taxon>
        <taxon>Pseudomonadati</taxon>
        <taxon>Pseudomonadota</taxon>
        <taxon>Gammaproteobacteria</taxon>
        <taxon>Oceanospirillales</taxon>
        <taxon>Zooshikellaceae</taxon>
        <taxon>Spartinivicinus</taxon>
    </lineage>
</organism>
<name>A0ABT5UC51_9GAMM</name>
<protein>
    <submittedName>
        <fullName evidence="1">Uncharacterized protein</fullName>
    </submittedName>
</protein>
<keyword evidence="2" id="KW-1185">Reference proteome</keyword>